<dbReference type="EMBL" id="BMAW01039018">
    <property type="protein sequence ID" value="GFU54102.1"/>
    <property type="molecule type" value="Genomic_DNA"/>
</dbReference>
<reference evidence="4" key="1">
    <citation type="submission" date="2020-08" db="EMBL/GenBank/DDBJ databases">
        <title>Multicomponent nature underlies the extraordinary mechanical properties of spider dragline silk.</title>
        <authorList>
            <person name="Kono N."/>
            <person name="Nakamura H."/>
            <person name="Mori M."/>
            <person name="Yoshida Y."/>
            <person name="Ohtoshi R."/>
            <person name="Malay A.D."/>
            <person name="Moran D.A.P."/>
            <person name="Tomita M."/>
            <person name="Numata K."/>
            <person name="Arakawa K."/>
        </authorList>
    </citation>
    <scope>NUCLEOTIDE SEQUENCE</scope>
</reference>
<dbReference type="Proteomes" id="UP000887013">
    <property type="component" value="Unassembled WGS sequence"/>
</dbReference>
<dbReference type="EMBL" id="BMAW01085042">
    <property type="protein sequence ID" value="GFU41176.1"/>
    <property type="molecule type" value="Genomic_DNA"/>
</dbReference>
<protein>
    <submittedName>
        <fullName evidence="4">Uncharacterized protein</fullName>
    </submittedName>
</protein>
<feature type="region of interest" description="Disordered" evidence="1">
    <location>
        <begin position="57"/>
        <end position="88"/>
    </location>
</feature>
<accession>A0A8X6QRV6</accession>
<feature type="compositionally biased region" description="Polar residues" evidence="1">
    <location>
        <begin position="70"/>
        <end position="88"/>
    </location>
</feature>
<gene>
    <name evidence="5" type="ORF">NPIL_219841</name>
    <name evidence="3" type="ORF">NPIL_37711</name>
    <name evidence="2" type="ORF">NPIL_445011</name>
    <name evidence="4" type="ORF">NPIL_64891</name>
</gene>
<proteinExistence type="predicted"/>
<dbReference type="AlphaFoldDB" id="A0A8X6QRV6"/>
<evidence type="ECO:0000313" key="4">
    <source>
        <dbReference type="EMBL" id="GFU41176.1"/>
    </source>
</evidence>
<keyword evidence="6" id="KW-1185">Reference proteome</keyword>
<name>A0A8X6QRV6_NEPPI</name>
<evidence type="ECO:0000313" key="3">
    <source>
        <dbReference type="EMBL" id="GFU34647.1"/>
    </source>
</evidence>
<evidence type="ECO:0000256" key="1">
    <source>
        <dbReference type="SAM" id="MobiDB-lite"/>
    </source>
</evidence>
<comment type="caution">
    <text evidence="4">The sequence shown here is derived from an EMBL/GenBank/DDBJ whole genome shotgun (WGS) entry which is preliminary data.</text>
</comment>
<evidence type="ECO:0000313" key="5">
    <source>
        <dbReference type="EMBL" id="GFU54102.1"/>
    </source>
</evidence>
<sequence length="88" mass="9979">MGYRKILEVVRKSGSSLNKDALCIFKYSAKSREGGQNKNEIRSPLAAFQLDYVDSNTQNAEALNEDENKNYNQPLRRTETGLQNHDAD</sequence>
<dbReference type="EMBL" id="BMAW01008023">
    <property type="protein sequence ID" value="GFT06512.1"/>
    <property type="molecule type" value="Genomic_DNA"/>
</dbReference>
<dbReference type="EMBL" id="BMAW01034296">
    <property type="protein sequence ID" value="GFU34647.1"/>
    <property type="molecule type" value="Genomic_DNA"/>
</dbReference>
<evidence type="ECO:0000313" key="2">
    <source>
        <dbReference type="EMBL" id="GFT06512.1"/>
    </source>
</evidence>
<organism evidence="4 6">
    <name type="scientific">Nephila pilipes</name>
    <name type="common">Giant wood spider</name>
    <name type="synonym">Nephila maculata</name>
    <dbReference type="NCBI Taxonomy" id="299642"/>
    <lineage>
        <taxon>Eukaryota</taxon>
        <taxon>Metazoa</taxon>
        <taxon>Ecdysozoa</taxon>
        <taxon>Arthropoda</taxon>
        <taxon>Chelicerata</taxon>
        <taxon>Arachnida</taxon>
        <taxon>Araneae</taxon>
        <taxon>Araneomorphae</taxon>
        <taxon>Entelegynae</taxon>
        <taxon>Araneoidea</taxon>
        <taxon>Nephilidae</taxon>
        <taxon>Nephila</taxon>
    </lineage>
</organism>
<evidence type="ECO:0000313" key="6">
    <source>
        <dbReference type="Proteomes" id="UP000887013"/>
    </source>
</evidence>